<dbReference type="PANTHER" id="PTHR12677:SF59">
    <property type="entry name" value="GOLGI APPARATUS MEMBRANE PROTEIN TVP38-RELATED"/>
    <property type="match status" value="1"/>
</dbReference>
<feature type="transmembrane region" description="Helical" evidence="6">
    <location>
        <begin position="135"/>
        <end position="159"/>
    </location>
</feature>
<evidence type="ECO:0000256" key="3">
    <source>
        <dbReference type="ARBA" id="ARBA00022692"/>
    </source>
</evidence>
<comment type="similarity">
    <text evidence="6">Belongs to the TVP38/TMEM64 family.</text>
</comment>
<evidence type="ECO:0000256" key="2">
    <source>
        <dbReference type="ARBA" id="ARBA00022475"/>
    </source>
</evidence>
<dbReference type="AlphaFoldDB" id="A0A8S8XEG7"/>
<organism evidence="8 9">
    <name type="scientific">Roseiterribacter gracilis</name>
    <dbReference type="NCBI Taxonomy" id="2812848"/>
    <lineage>
        <taxon>Bacteria</taxon>
        <taxon>Pseudomonadati</taxon>
        <taxon>Pseudomonadota</taxon>
        <taxon>Alphaproteobacteria</taxon>
        <taxon>Rhodospirillales</taxon>
        <taxon>Roseiterribacteraceae</taxon>
        <taxon>Roseiterribacter</taxon>
    </lineage>
</organism>
<dbReference type="EMBL" id="BOPV01000001">
    <property type="protein sequence ID" value="GIL39666.1"/>
    <property type="molecule type" value="Genomic_DNA"/>
</dbReference>
<comment type="caution">
    <text evidence="8">The sequence shown here is derived from an EMBL/GenBank/DDBJ whole genome shotgun (WGS) entry which is preliminary data.</text>
</comment>
<evidence type="ECO:0000256" key="6">
    <source>
        <dbReference type="RuleBase" id="RU366058"/>
    </source>
</evidence>
<dbReference type="PANTHER" id="PTHR12677">
    <property type="entry name" value="GOLGI APPARATUS MEMBRANE PROTEIN TVP38-RELATED"/>
    <property type="match status" value="1"/>
</dbReference>
<evidence type="ECO:0000256" key="4">
    <source>
        <dbReference type="ARBA" id="ARBA00022989"/>
    </source>
</evidence>
<keyword evidence="4 6" id="KW-1133">Transmembrane helix</keyword>
<evidence type="ECO:0000313" key="9">
    <source>
        <dbReference type="Proteomes" id="UP000681075"/>
    </source>
</evidence>
<name>A0A8S8XEG7_9PROT</name>
<feature type="domain" description="VTT" evidence="7">
    <location>
        <begin position="65"/>
        <end position="185"/>
    </location>
</feature>
<feature type="transmembrane region" description="Helical" evidence="6">
    <location>
        <begin position="200"/>
        <end position="221"/>
    </location>
</feature>
<sequence length="235" mass="25211">MTPPRKSRGAQILLWAFIALNVALTFAPLFGGHLSQLRDELARQGGFALPVACFLFLFFGSLTGVPQVVSVAMIGSVLPIVPGFIVCWLATMSSASIGFAIGHRARDMTDDFFARQGWAARRLDMARRTFAENGVIASLLVRFVPIAPFSVVNAMAGALGVRWGEFLLGSGLGICPKVAITLLFGGSLRDVVQTHSLGSLYIVASTIASMVVFAVVGQILFKRMQKRSESSTEQS</sequence>
<keyword evidence="2 6" id="KW-1003">Cell membrane</keyword>
<evidence type="ECO:0000313" key="8">
    <source>
        <dbReference type="EMBL" id="GIL39666.1"/>
    </source>
</evidence>
<reference evidence="8" key="1">
    <citation type="submission" date="2021-02" db="EMBL/GenBank/DDBJ databases">
        <title>Genome sequence of Rhodospirillales sp. strain TMPK1 isolated from soil.</title>
        <authorList>
            <person name="Nakai R."/>
            <person name="Kusada H."/>
            <person name="Tamaki H."/>
        </authorList>
    </citation>
    <scope>NUCLEOTIDE SEQUENCE</scope>
    <source>
        <strain evidence="8">TMPK1</strain>
    </source>
</reference>
<feature type="transmembrane region" description="Helical" evidence="6">
    <location>
        <begin position="77"/>
        <end position="101"/>
    </location>
</feature>
<dbReference type="InterPro" id="IPR015414">
    <property type="entry name" value="TMEM64"/>
</dbReference>
<keyword evidence="5 6" id="KW-0472">Membrane</keyword>
<feature type="transmembrane region" description="Helical" evidence="6">
    <location>
        <begin position="12"/>
        <end position="35"/>
    </location>
</feature>
<feature type="transmembrane region" description="Helical" evidence="6">
    <location>
        <begin position="47"/>
        <end position="65"/>
    </location>
</feature>
<dbReference type="Pfam" id="PF09335">
    <property type="entry name" value="VTT_dom"/>
    <property type="match status" value="1"/>
</dbReference>
<evidence type="ECO:0000256" key="5">
    <source>
        <dbReference type="ARBA" id="ARBA00023136"/>
    </source>
</evidence>
<feature type="transmembrane region" description="Helical" evidence="6">
    <location>
        <begin position="166"/>
        <end position="188"/>
    </location>
</feature>
<dbReference type="RefSeq" id="WP_420242769.1">
    <property type="nucleotide sequence ID" value="NZ_BOPV01000001.1"/>
</dbReference>
<evidence type="ECO:0000256" key="1">
    <source>
        <dbReference type="ARBA" id="ARBA00004651"/>
    </source>
</evidence>
<keyword evidence="9" id="KW-1185">Reference proteome</keyword>
<proteinExistence type="inferred from homology"/>
<dbReference type="InterPro" id="IPR032816">
    <property type="entry name" value="VTT_dom"/>
</dbReference>
<accession>A0A8S8XEG7</accession>
<protein>
    <recommendedName>
        <fullName evidence="6">TVP38/TMEM64 family membrane protein</fullName>
    </recommendedName>
</protein>
<gene>
    <name evidence="8" type="ORF">TMPK1_19030</name>
</gene>
<keyword evidence="3 6" id="KW-0812">Transmembrane</keyword>
<dbReference type="Proteomes" id="UP000681075">
    <property type="component" value="Unassembled WGS sequence"/>
</dbReference>
<dbReference type="GO" id="GO:0005886">
    <property type="term" value="C:plasma membrane"/>
    <property type="evidence" value="ECO:0007669"/>
    <property type="project" value="UniProtKB-SubCell"/>
</dbReference>
<evidence type="ECO:0000259" key="7">
    <source>
        <dbReference type="Pfam" id="PF09335"/>
    </source>
</evidence>
<comment type="subcellular location">
    <subcellularLocation>
        <location evidence="1 6">Cell membrane</location>
        <topology evidence="1 6">Multi-pass membrane protein</topology>
    </subcellularLocation>
</comment>